<dbReference type="AlphaFoldDB" id="A0A2A2J9I8"/>
<sequence length="88" mass="9438">MLEFHKFALFEQAEFKNKGNALIFENGHYCKLKSSTLSMILSGLMVSCPSGHPPQPSIKFAFSLLAAAAFEGHPSPPIAPDAAIAFTA</sequence>
<protein>
    <submittedName>
        <fullName evidence="1">Uncharacterized protein</fullName>
    </submittedName>
</protein>
<dbReference type="Proteomes" id="UP000218231">
    <property type="component" value="Unassembled WGS sequence"/>
</dbReference>
<gene>
    <name evidence="1" type="ORF">WR25_12373</name>
</gene>
<keyword evidence="2" id="KW-1185">Reference proteome</keyword>
<dbReference type="EMBL" id="LIAE01010581">
    <property type="protein sequence ID" value="PAV58426.1"/>
    <property type="molecule type" value="Genomic_DNA"/>
</dbReference>
<evidence type="ECO:0000313" key="2">
    <source>
        <dbReference type="Proteomes" id="UP000218231"/>
    </source>
</evidence>
<name>A0A2A2J9I8_9BILA</name>
<reference evidence="1 2" key="1">
    <citation type="journal article" date="2017" name="Curr. Biol.">
        <title>Genome architecture and evolution of a unichromosomal asexual nematode.</title>
        <authorList>
            <person name="Fradin H."/>
            <person name="Zegar C."/>
            <person name="Gutwein M."/>
            <person name="Lucas J."/>
            <person name="Kovtun M."/>
            <person name="Corcoran D."/>
            <person name="Baugh L.R."/>
            <person name="Kiontke K."/>
            <person name="Gunsalus K."/>
            <person name="Fitch D.H."/>
            <person name="Piano F."/>
        </authorList>
    </citation>
    <scope>NUCLEOTIDE SEQUENCE [LARGE SCALE GENOMIC DNA]</scope>
    <source>
        <strain evidence="1">PF1309</strain>
    </source>
</reference>
<accession>A0A2A2J9I8</accession>
<proteinExistence type="predicted"/>
<evidence type="ECO:0000313" key="1">
    <source>
        <dbReference type="EMBL" id="PAV58426.1"/>
    </source>
</evidence>
<organism evidence="1 2">
    <name type="scientific">Diploscapter pachys</name>
    <dbReference type="NCBI Taxonomy" id="2018661"/>
    <lineage>
        <taxon>Eukaryota</taxon>
        <taxon>Metazoa</taxon>
        <taxon>Ecdysozoa</taxon>
        <taxon>Nematoda</taxon>
        <taxon>Chromadorea</taxon>
        <taxon>Rhabditida</taxon>
        <taxon>Rhabditina</taxon>
        <taxon>Rhabditomorpha</taxon>
        <taxon>Rhabditoidea</taxon>
        <taxon>Rhabditidae</taxon>
        <taxon>Diploscapter</taxon>
    </lineage>
</organism>
<comment type="caution">
    <text evidence="1">The sequence shown here is derived from an EMBL/GenBank/DDBJ whole genome shotgun (WGS) entry which is preliminary data.</text>
</comment>